<organism evidence="2 3">
    <name type="scientific">Bondarzewia mesenterica</name>
    <dbReference type="NCBI Taxonomy" id="1095465"/>
    <lineage>
        <taxon>Eukaryota</taxon>
        <taxon>Fungi</taxon>
        <taxon>Dikarya</taxon>
        <taxon>Basidiomycota</taxon>
        <taxon>Agaricomycotina</taxon>
        <taxon>Agaricomycetes</taxon>
        <taxon>Russulales</taxon>
        <taxon>Bondarzewiaceae</taxon>
        <taxon>Bondarzewia</taxon>
    </lineage>
</organism>
<feature type="region of interest" description="Disordered" evidence="1">
    <location>
        <begin position="335"/>
        <end position="378"/>
    </location>
</feature>
<protein>
    <submittedName>
        <fullName evidence="2">Uncharacterized protein</fullName>
    </submittedName>
</protein>
<gene>
    <name evidence="2" type="ORF">EW146_g4526</name>
</gene>
<dbReference type="OrthoDB" id="3248728at2759"/>
<accession>A0A4S4LUU8</accession>
<proteinExistence type="predicted"/>
<dbReference type="AlphaFoldDB" id="A0A4S4LUU8"/>
<sequence length="399" mass="44087">MGPIRRKISDLTVGDTNALLVKLEAFRSSLDEGDEELPAGLIDKMQELRDKLEDVKHTSFSTVDSTTLVSMKISSGPLFLMDAKKQEIERMGQNEFDSCLSMQTTQFLIRLVRSHVSTVTEAGRRILINMVLLRVASVMSVGQIAVNIIPEFAIPETTSTQDSGNHSFSDVVDFLVTKLSSRYTGKSTFYLTWLSRSKFKSPSEYLLGDPTTAVTNPQFIEGPLMSSIFEAKRDNVRAALPQAVLTTASYCKQQGVPVMRGCITSGEQWVFFVYERMSDGRGLVRSSPEFALDSELEGLALIVGLLQDWVNNATRLSLLSPPLILHVSLPIIRSPSSRPTSPTPPLIHCASSTGKTQTTVPKRQAEDPQDPRKPRQRSVLAVFRLECLTTDTWESSGPA</sequence>
<keyword evidence="3" id="KW-1185">Reference proteome</keyword>
<comment type="caution">
    <text evidence="2">The sequence shown here is derived from an EMBL/GenBank/DDBJ whole genome shotgun (WGS) entry which is preliminary data.</text>
</comment>
<feature type="compositionally biased region" description="Polar residues" evidence="1">
    <location>
        <begin position="350"/>
        <end position="361"/>
    </location>
</feature>
<evidence type="ECO:0000256" key="1">
    <source>
        <dbReference type="SAM" id="MobiDB-lite"/>
    </source>
</evidence>
<evidence type="ECO:0000313" key="3">
    <source>
        <dbReference type="Proteomes" id="UP000310158"/>
    </source>
</evidence>
<name>A0A4S4LUU8_9AGAM</name>
<evidence type="ECO:0000313" key="2">
    <source>
        <dbReference type="EMBL" id="THH16065.1"/>
    </source>
</evidence>
<dbReference type="Proteomes" id="UP000310158">
    <property type="component" value="Unassembled WGS sequence"/>
</dbReference>
<dbReference type="EMBL" id="SGPL01000176">
    <property type="protein sequence ID" value="THH16065.1"/>
    <property type="molecule type" value="Genomic_DNA"/>
</dbReference>
<feature type="compositionally biased region" description="Basic and acidic residues" evidence="1">
    <location>
        <begin position="363"/>
        <end position="373"/>
    </location>
</feature>
<reference evidence="2 3" key="1">
    <citation type="submission" date="2019-02" db="EMBL/GenBank/DDBJ databases">
        <title>Genome sequencing of the rare red list fungi Bondarzewia mesenterica.</title>
        <authorList>
            <person name="Buettner E."/>
            <person name="Kellner H."/>
        </authorList>
    </citation>
    <scope>NUCLEOTIDE SEQUENCE [LARGE SCALE GENOMIC DNA]</scope>
    <source>
        <strain evidence="2 3">DSM 108281</strain>
    </source>
</reference>